<dbReference type="EnsemblMetazoa" id="CLYHEMT016061.1">
    <property type="protein sequence ID" value="CLYHEMP016061.1"/>
    <property type="gene ID" value="CLYHEMG016061"/>
</dbReference>
<dbReference type="SUPFAM" id="SSF57903">
    <property type="entry name" value="FYVE/PHD zinc finger"/>
    <property type="match status" value="3"/>
</dbReference>
<dbReference type="PANTHER" id="PTHR13703">
    <property type="entry name" value="SMAD"/>
    <property type="match status" value="1"/>
</dbReference>
<dbReference type="PANTHER" id="PTHR13703:SF45">
    <property type="entry name" value="MOTHERS AGAINST DECAPENTAPLEGIC HOMOLOG"/>
    <property type="match status" value="1"/>
</dbReference>
<keyword evidence="3 8" id="KW-0863">Zinc-finger</keyword>
<reference evidence="13" key="1">
    <citation type="submission" date="2021-01" db="UniProtKB">
        <authorList>
            <consortium name="EnsemblMetazoa"/>
        </authorList>
    </citation>
    <scope>IDENTIFICATION</scope>
</reference>
<evidence type="ECO:0008006" key="15">
    <source>
        <dbReference type="Google" id="ProtNLM"/>
    </source>
</evidence>
<evidence type="ECO:0000256" key="6">
    <source>
        <dbReference type="ARBA" id="ARBA00023163"/>
    </source>
</evidence>
<evidence type="ECO:0000256" key="8">
    <source>
        <dbReference type="PROSITE-ProRule" id="PRU00146"/>
    </source>
</evidence>
<feature type="compositionally biased region" description="Low complexity" evidence="10">
    <location>
        <begin position="370"/>
        <end position="379"/>
    </location>
</feature>
<name>A0A7M5X184_9CNID</name>
<keyword evidence="4" id="KW-0862">Zinc</keyword>
<evidence type="ECO:0000256" key="5">
    <source>
        <dbReference type="ARBA" id="ARBA00023015"/>
    </source>
</evidence>
<dbReference type="InterPro" id="IPR011011">
    <property type="entry name" value="Znf_FYVE_PHD"/>
</dbReference>
<dbReference type="AlphaFoldDB" id="A0A7M5X184"/>
<dbReference type="PROSITE" id="PS51075">
    <property type="entry name" value="MH1"/>
    <property type="match status" value="2"/>
</dbReference>
<dbReference type="GO" id="GO:0009653">
    <property type="term" value="P:anatomical structure morphogenesis"/>
    <property type="evidence" value="ECO:0007669"/>
    <property type="project" value="TreeGrafter"/>
</dbReference>
<dbReference type="GeneID" id="136806113"/>
<evidence type="ECO:0000313" key="13">
    <source>
        <dbReference type="EnsemblMetazoa" id="CLYHEMP016061.1"/>
    </source>
</evidence>
<dbReference type="InterPro" id="IPR013083">
    <property type="entry name" value="Znf_RING/FYVE/PHD"/>
</dbReference>
<feature type="region of interest" description="Disordered" evidence="10">
    <location>
        <begin position="760"/>
        <end position="787"/>
    </location>
</feature>
<dbReference type="PROSITE" id="PS01359">
    <property type="entry name" value="ZF_PHD_1"/>
    <property type="match status" value="1"/>
</dbReference>
<dbReference type="InterPro" id="IPR013790">
    <property type="entry name" value="Dwarfin"/>
</dbReference>
<evidence type="ECO:0000256" key="1">
    <source>
        <dbReference type="ARBA" id="ARBA00004123"/>
    </source>
</evidence>
<dbReference type="PROSITE" id="PS50016">
    <property type="entry name" value="ZF_PHD_2"/>
    <property type="match status" value="1"/>
</dbReference>
<feature type="region of interest" description="Disordered" evidence="10">
    <location>
        <begin position="150"/>
        <end position="178"/>
    </location>
</feature>
<dbReference type="Pfam" id="PF03165">
    <property type="entry name" value="MH1"/>
    <property type="match status" value="2"/>
</dbReference>
<dbReference type="GO" id="GO:0008270">
    <property type="term" value="F:zinc ion binding"/>
    <property type="evidence" value="ECO:0007669"/>
    <property type="project" value="UniProtKB-KW"/>
</dbReference>
<dbReference type="GO" id="GO:0070411">
    <property type="term" value="F:I-SMAD binding"/>
    <property type="evidence" value="ECO:0007669"/>
    <property type="project" value="TreeGrafter"/>
</dbReference>
<dbReference type="InterPro" id="IPR019787">
    <property type="entry name" value="Znf_PHD-finger"/>
</dbReference>
<dbReference type="OrthoDB" id="308383at2759"/>
<proteinExistence type="predicted"/>
<feature type="coiled-coil region" evidence="9">
    <location>
        <begin position="48"/>
        <end position="75"/>
    </location>
</feature>
<evidence type="ECO:0000256" key="3">
    <source>
        <dbReference type="ARBA" id="ARBA00022771"/>
    </source>
</evidence>
<dbReference type="GO" id="GO:0030509">
    <property type="term" value="P:BMP signaling pathway"/>
    <property type="evidence" value="ECO:0007669"/>
    <property type="project" value="TreeGrafter"/>
</dbReference>
<feature type="compositionally biased region" description="Basic and acidic residues" evidence="10">
    <location>
        <begin position="414"/>
        <end position="434"/>
    </location>
</feature>
<dbReference type="GO" id="GO:0030154">
    <property type="term" value="P:cell differentiation"/>
    <property type="evidence" value="ECO:0007669"/>
    <property type="project" value="TreeGrafter"/>
</dbReference>
<dbReference type="CDD" id="cd10492">
    <property type="entry name" value="MH1_SMAD_4"/>
    <property type="match status" value="1"/>
</dbReference>
<feature type="domain" description="PHD-type" evidence="11">
    <location>
        <begin position="698"/>
        <end position="750"/>
    </location>
</feature>
<evidence type="ECO:0000256" key="7">
    <source>
        <dbReference type="ARBA" id="ARBA00023242"/>
    </source>
</evidence>
<feature type="domain" description="MH1" evidence="12">
    <location>
        <begin position="221"/>
        <end position="354"/>
    </location>
</feature>
<sequence>MEKTYMTPLVTKWKDAFGPTSSTMSIVVELLCYTTCYRQGGDSEKFARRAIESLVKKLRKKADELENLVIAIKSKGRQPSKCVTIPRTLDGRLQVCERKGFPHVIYSRLFRWPDIHKMELRHLDTCQFAFDLKYDVVCVNPYHYERISSTPSQSNVIDPAGFHHRGPRSQPPDLSSSTIKAQPLNRPHILTFNGGQTQTPILPLAVTYPPRMPCAADPFPVIVQHLLYHTNWYKEYKDGIDSNDNGFTRRAIESLVKKLKKRYNELDALIAAIVSQGRIETKCATVQRTLDGRLQVGERKDFPHVTYTRLWRWPNVHKLELCSIDSCLHGFDRKGGNICVNPYHYDRVKPPELHTYPPSMAHAESKRLGSTSTSTASSHNNFHHFFERKHPDADRMSIDDKSSYSRRTNSPKRKSIEEVEHYENGSNRPPKEMKISSPVQIPHKARSISDYSSSSKEELRGASSSFNKNLITCAFCSCSEQLPWFKGQFKSYGPLSKLAGSPSANEIFRPYLETDTVSSRSGGGHSSPDPKEFNPSSDANSLPMHVGYFFRSNIHSVVDYEEMIWAHKSCMDWSICTSKAESDNPLVLVGKALSQSCSFCGRFGASLGCCVQDCNKYFHLPCALYSSTLALHKSMEIYCADHLKFVPESVVCQKCENNEHVENFVTCSVCNSNFHASCKTPSIHLTGRRKLTFQCESCRSCALCSNIVNDDICIDCSSCGRSYDLTCVGLDEKSDERERNTWMCKDCIRETQKYPLRRVRQSSDSGYHGYHKQRGEASSPKSPKLEVVSPIASPTTENKEHPLSKGHCTTCGEACIDKIKDELILPCKICKKYAHAICDRVPPELVEALQEKDLFICRSCRQSKCEKRGIRQRISQVCLWSNDMPKPWNSIHDISSDAQNEPTPRTISASSMLSIKDEETIQKSTLHPERPISEDTPTVGCMSISEPPVWCRLKIIYSFEYNGK</sequence>
<evidence type="ECO:0000256" key="10">
    <source>
        <dbReference type="SAM" id="MobiDB-lite"/>
    </source>
</evidence>
<dbReference type="GO" id="GO:0000981">
    <property type="term" value="F:DNA-binding transcription factor activity, RNA polymerase II-specific"/>
    <property type="evidence" value="ECO:0007669"/>
    <property type="project" value="TreeGrafter"/>
</dbReference>
<evidence type="ECO:0000256" key="9">
    <source>
        <dbReference type="SAM" id="Coils"/>
    </source>
</evidence>
<dbReference type="Gene3D" id="3.30.40.10">
    <property type="entry name" value="Zinc/RING finger domain, C3HC4 (zinc finger)"/>
    <property type="match status" value="2"/>
</dbReference>
<dbReference type="GO" id="GO:0060395">
    <property type="term" value="P:SMAD protein signal transduction"/>
    <property type="evidence" value="ECO:0007669"/>
    <property type="project" value="TreeGrafter"/>
</dbReference>
<feature type="region of interest" description="Disordered" evidence="10">
    <location>
        <begin position="394"/>
        <end position="454"/>
    </location>
</feature>
<dbReference type="RefSeq" id="XP_066918780.1">
    <property type="nucleotide sequence ID" value="XM_067062679.1"/>
</dbReference>
<feature type="compositionally biased region" description="Basic and acidic residues" evidence="10">
    <location>
        <begin position="394"/>
        <end position="403"/>
    </location>
</feature>
<comment type="subcellular location">
    <subcellularLocation>
        <location evidence="1">Nucleus</location>
    </subcellularLocation>
</comment>
<evidence type="ECO:0000256" key="2">
    <source>
        <dbReference type="ARBA" id="ARBA00022723"/>
    </source>
</evidence>
<dbReference type="GO" id="GO:0071144">
    <property type="term" value="C:heteromeric SMAD protein complex"/>
    <property type="evidence" value="ECO:0007669"/>
    <property type="project" value="TreeGrafter"/>
</dbReference>
<dbReference type="SUPFAM" id="SSF56366">
    <property type="entry name" value="SMAD MH1 domain"/>
    <property type="match status" value="2"/>
</dbReference>
<keyword evidence="14" id="KW-1185">Reference proteome</keyword>
<evidence type="ECO:0000259" key="11">
    <source>
        <dbReference type="PROSITE" id="PS50016"/>
    </source>
</evidence>
<feature type="domain" description="MH1" evidence="12">
    <location>
        <begin position="25"/>
        <end position="153"/>
    </location>
</feature>
<dbReference type="InterPro" id="IPR036578">
    <property type="entry name" value="SMAD_MH1_sf"/>
</dbReference>
<keyword evidence="2" id="KW-0479">Metal-binding</keyword>
<keyword evidence="5" id="KW-0805">Transcription regulation</keyword>
<evidence type="ECO:0000313" key="14">
    <source>
        <dbReference type="Proteomes" id="UP000594262"/>
    </source>
</evidence>
<feature type="region of interest" description="Disordered" evidence="10">
    <location>
        <begin position="356"/>
        <end position="379"/>
    </location>
</feature>
<keyword evidence="9" id="KW-0175">Coiled coil</keyword>
<dbReference type="InterPro" id="IPR013019">
    <property type="entry name" value="MAD_homology_MH1"/>
</dbReference>
<protein>
    <recommendedName>
        <fullName evidence="15">SMAD family member</fullName>
    </recommendedName>
</protein>
<organism evidence="13 14">
    <name type="scientific">Clytia hemisphaerica</name>
    <dbReference type="NCBI Taxonomy" id="252671"/>
    <lineage>
        <taxon>Eukaryota</taxon>
        <taxon>Metazoa</taxon>
        <taxon>Cnidaria</taxon>
        <taxon>Hydrozoa</taxon>
        <taxon>Hydroidolina</taxon>
        <taxon>Leptothecata</taxon>
        <taxon>Obeliida</taxon>
        <taxon>Clytiidae</taxon>
        <taxon>Clytia</taxon>
    </lineage>
</organism>
<dbReference type="Gene3D" id="3.90.520.10">
    <property type="entry name" value="SMAD MH1 domain"/>
    <property type="match status" value="2"/>
</dbReference>
<dbReference type="Proteomes" id="UP000594262">
    <property type="component" value="Unplaced"/>
</dbReference>
<keyword evidence="7" id="KW-0539">Nucleus</keyword>
<dbReference type="GO" id="GO:0000978">
    <property type="term" value="F:RNA polymerase II cis-regulatory region sequence-specific DNA binding"/>
    <property type="evidence" value="ECO:0007669"/>
    <property type="project" value="TreeGrafter"/>
</dbReference>
<dbReference type="InterPro" id="IPR019786">
    <property type="entry name" value="Zinc_finger_PHD-type_CS"/>
</dbReference>
<feature type="coiled-coil region" evidence="9">
    <location>
        <begin position="249"/>
        <end position="276"/>
    </location>
</feature>
<dbReference type="SMART" id="SM00523">
    <property type="entry name" value="DWA"/>
    <property type="match status" value="2"/>
</dbReference>
<feature type="region of interest" description="Disordered" evidence="10">
    <location>
        <begin position="516"/>
        <end position="537"/>
    </location>
</feature>
<dbReference type="InterPro" id="IPR003619">
    <property type="entry name" value="MAD_homology1_Dwarfin-type"/>
</dbReference>
<dbReference type="InterPro" id="IPR001965">
    <property type="entry name" value="Znf_PHD"/>
</dbReference>
<evidence type="ECO:0000259" key="12">
    <source>
        <dbReference type="PROSITE" id="PS51075"/>
    </source>
</evidence>
<dbReference type="SMART" id="SM00249">
    <property type="entry name" value="PHD"/>
    <property type="match status" value="4"/>
</dbReference>
<keyword evidence="6" id="KW-0804">Transcription</keyword>
<evidence type="ECO:0000256" key="4">
    <source>
        <dbReference type="ARBA" id="ARBA00022833"/>
    </source>
</evidence>
<accession>A0A7M5X184</accession>